<dbReference type="KEGG" id="lal:AT746_13440"/>
<feature type="transmembrane region" description="Helical" evidence="1">
    <location>
        <begin position="12"/>
        <end position="39"/>
    </location>
</feature>
<dbReference type="EMBL" id="CP013650">
    <property type="protein sequence ID" value="ALS99162.1"/>
    <property type="molecule type" value="Genomic_DNA"/>
</dbReference>
<organism evidence="2 3">
    <name type="scientific">Lacimicrobium alkaliphilum</name>
    <dbReference type="NCBI Taxonomy" id="1526571"/>
    <lineage>
        <taxon>Bacteria</taxon>
        <taxon>Pseudomonadati</taxon>
        <taxon>Pseudomonadota</taxon>
        <taxon>Gammaproteobacteria</taxon>
        <taxon>Alteromonadales</taxon>
        <taxon>Alteromonadaceae</taxon>
        <taxon>Lacimicrobium</taxon>
    </lineage>
</organism>
<name>A0A0U2RP80_9ALTE</name>
<proteinExistence type="predicted"/>
<dbReference type="AlphaFoldDB" id="A0A0U2RP80"/>
<keyword evidence="3" id="KW-1185">Reference proteome</keyword>
<feature type="transmembrane region" description="Helical" evidence="1">
    <location>
        <begin position="79"/>
        <end position="99"/>
    </location>
</feature>
<evidence type="ECO:0000313" key="3">
    <source>
        <dbReference type="Proteomes" id="UP000068447"/>
    </source>
</evidence>
<gene>
    <name evidence="2" type="ORF">AT746_13440</name>
</gene>
<feature type="transmembrane region" description="Helical" evidence="1">
    <location>
        <begin position="51"/>
        <end position="73"/>
    </location>
</feature>
<evidence type="ECO:0000256" key="1">
    <source>
        <dbReference type="SAM" id="Phobius"/>
    </source>
</evidence>
<dbReference type="Pfam" id="PF11086">
    <property type="entry name" value="DUF2878"/>
    <property type="match status" value="1"/>
</dbReference>
<dbReference type="Proteomes" id="UP000068447">
    <property type="component" value="Chromosome"/>
</dbReference>
<accession>A0A0U2RP80</accession>
<evidence type="ECO:0008006" key="4">
    <source>
        <dbReference type="Google" id="ProtNLM"/>
    </source>
</evidence>
<keyword evidence="1" id="KW-1133">Transmembrane helix</keyword>
<keyword evidence="1" id="KW-0812">Transmembrane</keyword>
<keyword evidence="1" id="KW-0472">Membrane</keyword>
<evidence type="ECO:0000313" key="2">
    <source>
        <dbReference type="EMBL" id="ALS99162.1"/>
    </source>
</evidence>
<protein>
    <recommendedName>
        <fullName evidence="4">DUF2878 domain-containing protein</fullName>
    </recommendedName>
</protein>
<feature type="transmembrane region" description="Helical" evidence="1">
    <location>
        <begin position="111"/>
        <end position="128"/>
    </location>
</feature>
<dbReference type="OrthoDB" id="6522758at2"/>
<dbReference type="RefSeq" id="WP_062481126.1">
    <property type="nucleotide sequence ID" value="NZ_CP013650.1"/>
</dbReference>
<reference evidence="2 3" key="1">
    <citation type="submission" date="2015-12" db="EMBL/GenBank/DDBJ databases">
        <title>Complete genome of Lacimicrobium alkaliphilum KCTC 32984.</title>
        <authorList>
            <person name="Kim S.-G."/>
            <person name="Lee Y.-J."/>
        </authorList>
    </citation>
    <scope>NUCLEOTIDE SEQUENCE [LARGE SCALE GENOMIC DNA]</scope>
    <source>
        <strain evidence="2 3">YelD216</strain>
    </source>
</reference>
<dbReference type="InterPro" id="IPR021306">
    <property type="entry name" value="DUF2878"/>
</dbReference>
<dbReference type="STRING" id="1526571.AT746_13440"/>
<sequence length="174" mass="19448">MPLIASKPWFNLIWFQVFWFTAVLGQHQTVLLLVLLLALHFLLLPQRKQELLLIVLCAPLGMIIDSLLSFYAVFEFRHLSDGLIPLWLAGLWIAFTATLRHGMAFFLSRPYLAAGCGAIAGPLSYFAGQRLGAVEFGLPVVTTLLLLGGIWALLFPLFIFITNRINQHTAQVSL</sequence>
<feature type="transmembrane region" description="Helical" evidence="1">
    <location>
        <begin position="140"/>
        <end position="161"/>
    </location>
</feature>